<evidence type="ECO:0000256" key="2">
    <source>
        <dbReference type="ARBA" id="ARBA00022598"/>
    </source>
</evidence>
<keyword evidence="4 10" id="KW-0547">Nucleotide-binding</keyword>
<evidence type="ECO:0000256" key="4">
    <source>
        <dbReference type="ARBA" id="ARBA00022741"/>
    </source>
</evidence>
<keyword evidence="9 10" id="KW-0961">Cell wall biogenesis/degradation</keyword>
<evidence type="ECO:0000259" key="13">
    <source>
        <dbReference type="Pfam" id="PF02875"/>
    </source>
</evidence>
<evidence type="ECO:0000259" key="14">
    <source>
        <dbReference type="Pfam" id="PF08245"/>
    </source>
</evidence>
<keyword evidence="3 10" id="KW-0132">Cell division</keyword>
<comment type="catalytic activity">
    <reaction evidence="10 11">
        <text>D-alanyl-D-alanine + UDP-N-acetyl-alpha-D-muramoyl-L-alanyl-gamma-D-glutamyl-meso-2,6-diaminopimelate + ATP = UDP-N-acetyl-alpha-D-muramoyl-L-alanyl-gamma-D-glutamyl-meso-2,6-diaminopimeloyl-D-alanyl-D-alanine + ADP + phosphate + H(+)</text>
        <dbReference type="Rhea" id="RHEA:28374"/>
        <dbReference type="ChEBI" id="CHEBI:15378"/>
        <dbReference type="ChEBI" id="CHEBI:30616"/>
        <dbReference type="ChEBI" id="CHEBI:43474"/>
        <dbReference type="ChEBI" id="CHEBI:57822"/>
        <dbReference type="ChEBI" id="CHEBI:61386"/>
        <dbReference type="ChEBI" id="CHEBI:83905"/>
        <dbReference type="ChEBI" id="CHEBI:456216"/>
        <dbReference type="EC" id="6.3.2.10"/>
    </reaction>
</comment>
<dbReference type="InterPro" id="IPR000713">
    <property type="entry name" value="Mur_ligase_N"/>
</dbReference>
<dbReference type="InterPro" id="IPR051046">
    <property type="entry name" value="MurCDEF_CellWall_CoF430Synth"/>
</dbReference>
<evidence type="ECO:0000256" key="9">
    <source>
        <dbReference type="ARBA" id="ARBA00023316"/>
    </source>
</evidence>
<dbReference type="InterPro" id="IPR004101">
    <property type="entry name" value="Mur_ligase_C"/>
</dbReference>
<dbReference type="GO" id="GO:0005524">
    <property type="term" value="F:ATP binding"/>
    <property type="evidence" value="ECO:0007669"/>
    <property type="project" value="UniProtKB-UniRule"/>
</dbReference>
<sequence length="454" mass="50839">MMFSLNWLSGFFPDFTGDIHGKSIEHVHTDSRQQKPNSLFIPIIGENFDGHAYVEQAIHNGAIAVFWDQAKALPQQVPDDLPIFFVDNTITALQEMAFHYRKKIDPIVVGITGSNGKTSTKDIVAAMLKAVYRTHYTDGNYNNHIGLPLTILSMPIDTEALVLEMGMSNFGEIEQLSEIARPDYAIITNIGESHIEYLGSREGIAKAKLEITSGLKSDGYLIIDGDEELLYHMHKKANVRTCGFNHTNDKRIISVELKHAQTLFQLGKDEEYSIPFLGEHHAKNATFAIALGELLNISGALIQQSFLQMEKTGMRFEWLTGNNGVAIINDAYNASATSMKAAIKVVKQLHDFKDKVLVLGDILELGNHSEMLHRSVAEVISEPVTEVFTFGEDAKYITKAMKEKHSLIPSTHFRDKQALIEALQPYLNKDTVILFKASRGLKFELMIKEVSYLQ</sequence>
<proteinExistence type="inferred from homology"/>
<comment type="subcellular location">
    <subcellularLocation>
        <location evidence="10 11">Cytoplasm</location>
    </subcellularLocation>
</comment>
<dbReference type="PANTHER" id="PTHR43024">
    <property type="entry name" value="UDP-N-ACETYLMURAMOYL-TRIPEPTIDE--D-ALANYL-D-ALANINE LIGASE"/>
    <property type="match status" value="1"/>
</dbReference>
<dbReference type="GO" id="GO:0009252">
    <property type="term" value="P:peptidoglycan biosynthetic process"/>
    <property type="evidence" value="ECO:0007669"/>
    <property type="project" value="UniProtKB-UniRule"/>
</dbReference>
<keyword evidence="2 10" id="KW-0436">Ligase</keyword>
<dbReference type="EC" id="6.3.2.10" evidence="10 11"/>
<dbReference type="InterPro" id="IPR005863">
    <property type="entry name" value="UDP-N-AcMur_synth"/>
</dbReference>
<dbReference type="Gene3D" id="3.40.1390.10">
    <property type="entry name" value="MurE/MurF, N-terminal domain"/>
    <property type="match status" value="1"/>
</dbReference>
<dbReference type="PANTHER" id="PTHR43024:SF1">
    <property type="entry name" value="UDP-N-ACETYLMURAMOYL-TRIPEPTIDE--D-ALANYL-D-ALANINE LIGASE"/>
    <property type="match status" value="1"/>
</dbReference>
<evidence type="ECO:0000313" key="16">
    <source>
        <dbReference type="Proteomes" id="UP000675284"/>
    </source>
</evidence>
<dbReference type="InterPro" id="IPR035911">
    <property type="entry name" value="MurE/MurF_N"/>
</dbReference>
<keyword evidence="7 10" id="KW-0573">Peptidoglycan synthesis</keyword>
<dbReference type="Pfam" id="PF08245">
    <property type="entry name" value="Mur_ligase_M"/>
    <property type="match status" value="1"/>
</dbReference>
<evidence type="ECO:0000256" key="10">
    <source>
        <dbReference type="HAMAP-Rule" id="MF_02019"/>
    </source>
</evidence>
<reference evidence="15" key="1">
    <citation type="submission" date="2021-04" db="EMBL/GenBank/DDBJ databases">
        <title>Isolation and polyphasic classification of algal microorganism.</title>
        <authorList>
            <person name="Wang S."/>
        </authorList>
    </citation>
    <scope>NUCLEOTIDE SEQUENCE</scope>
    <source>
        <strain evidence="15">720a</strain>
    </source>
</reference>
<name>A0A941IAG2_9BACI</name>
<dbReference type="InterPro" id="IPR036565">
    <property type="entry name" value="Mur-like_cat_sf"/>
</dbReference>
<feature type="domain" description="Mur ligase C-terminal" evidence="13">
    <location>
        <begin position="314"/>
        <end position="439"/>
    </location>
</feature>
<organism evidence="15 16">
    <name type="scientific">Virgibacillus salarius</name>
    <dbReference type="NCBI Taxonomy" id="447199"/>
    <lineage>
        <taxon>Bacteria</taxon>
        <taxon>Bacillati</taxon>
        <taxon>Bacillota</taxon>
        <taxon>Bacilli</taxon>
        <taxon>Bacillales</taxon>
        <taxon>Bacillaceae</taxon>
        <taxon>Virgibacillus</taxon>
    </lineage>
</organism>
<dbReference type="GO" id="GO:0005737">
    <property type="term" value="C:cytoplasm"/>
    <property type="evidence" value="ECO:0007669"/>
    <property type="project" value="UniProtKB-SubCell"/>
</dbReference>
<evidence type="ECO:0000256" key="5">
    <source>
        <dbReference type="ARBA" id="ARBA00022840"/>
    </source>
</evidence>
<comment type="similarity">
    <text evidence="10">Belongs to the MurCDEF family. MurF subfamily.</text>
</comment>
<keyword evidence="16" id="KW-1185">Reference proteome</keyword>
<protein>
    <recommendedName>
        <fullName evidence="10 11">UDP-N-acetylmuramoyl-tripeptide--D-alanyl-D-alanine ligase</fullName>
        <ecNumber evidence="10 11">6.3.2.10</ecNumber>
    </recommendedName>
    <alternativeName>
        <fullName evidence="10">D-alanyl-D-alanine-adding enzyme</fullName>
    </alternativeName>
</protein>
<accession>A0A941IAG2</accession>
<dbReference type="Pfam" id="PF02875">
    <property type="entry name" value="Mur_ligase_C"/>
    <property type="match status" value="1"/>
</dbReference>
<evidence type="ECO:0000256" key="8">
    <source>
        <dbReference type="ARBA" id="ARBA00023306"/>
    </source>
</evidence>
<keyword evidence="1 10" id="KW-0963">Cytoplasm</keyword>
<dbReference type="AlphaFoldDB" id="A0A941IAG2"/>
<dbReference type="Gene3D" id="3.90.190.20">
    <property type="entry name" value="Mur ligase, C-terminal domain"/>
    <property type="match status" value="1"/>
</dbReference>
<feature type="domain" description="Mur ligase central" evidence="14">
    <location>
        <begin position="111"/>
        <end position="291"/>
    </location>
</feature>
<dbReference type="GO" id="GO:0071555">
    <property type="term" value="P:cell wall organization"/>
    <property type="evidence" value="ECO:0007669"/>
    <property type="project" value="UniProtKB-KW"/>
</dbReference>
<evidence type="ECO:0000313" key="15">
    <source>
        <dbReference type="EMBL" id="MBR7795332.1"/>
    </source>
</evidence>
<dbReference type="HAMAP" id="MF_02019">
    <property type="entry name" value="MurF"/>
    <property type="match status" value="1"/>
</dbReference>
<dbReference type="SUPFAM" id="SSF63418">
    <property type="entry name" value="MurE/MurF N-terminal domain"/>
    <property type="match status" value="1"/>
</dbReference>
<dbReference type="SUPFAM" id="SSF53623">
    <property type="entry name" value="MurD-like peptide ligases, catalytic domain"/>
    <property type="match status" value="1"/>
</dbReference>
<evidence type="ECO:0000256" key="7">
    <source>
        <dbReference type="ARBA" id="ARBA00022984"/>
    </source>
</evidence>
<comment type="function">
    <text evidence="10 11">Involved in cell wall formation. Catalyzes the final step in the synthesis of UDP-N-acetylmuramoyl-pentapeptide, the precursor of murein.</text>
</comment>
<comment type="pathway">
    <text evidence="10 11">Cell wall biogenesis; peptidoglycan biosynthesis.</text>
</comment>
<dbReference type="GO" id="GO:0051301">
    <property type="term" value="P:cell division"/>
    <property type="evidence" value="ECO:0007669"/>
    <property type="project" value="UniProtKB-KW"/>
</dbReference>
<feature type="binding site" evidence="10">
    <location>
        <begin position="113"/>
        <end position="119"/>
    </location>
    <ligand>
        <name>ATP</name>
        <dbReference type="ChEBI" id="CHEBI:30616"/>
    </ligand>
</feature>
<keyword evidence="8 10" id="KW-0131">Cell cycle</keyword>
<dbReference type="Gene3D" id="3.40.1190.10">
    <property type="entry name" value="Mur-like, catalytic domain"/>
    <property type="match status" value="1"/>
</dbReference>
<evidence type="ECO:0000256" key="6">
    <source>
        <dbReference type="ARBA" id="ARBA00022960"/>
    </source>
</evidence>
<dbReference type="GO" id="GO:0008360">
    <property type="term" value="P:regulation of cell shape"/>
    <property type="evidence" value="ECO:0007669"/>
    <property type="project" value="UniProtKB-KW"/>
</dbReference>
<dbReference type="SUPFAM" id="SSF53244">
    <property type="entry name" value="MurD-like peptide ligases, peptide-binding domain"/>
    <property type="match status" value="1"/>
</dbReference>
<dbReference type="Proteomes" id="UP000675284">
    <property type="component" value="Unassembled WGS sequence"/>
</dbReference>
<evidence type="ECO:0000259" key="12">
    <source>
        <dbReference type="Pfam" id="PF01225"/>
    </source>
</evidence>
<dbReference type="GO" id="GO:0047480">
    <property type="term" value="F:UDP-N-acetylmuramoyl-tripeptide-D-alanyl-D-alanine ligase activity"/>
    <property type="evidence" value="ECO:0007669"/>
    <property type="project" value="UniProtKB-UniRule"/>
</dbReference>
<evidence type="ECO:0000256" key="11">
    <source>
        <dbReference type="RuleBase" id="RU004136"/>
    </source>
</evidence>
<dbReference type="EMBL" id="JAGSOT010000009">
    <property type="protein sequence ID" value="MBR7795332.1"/>
    <property type="molecule type" value="Genomic_DNA"/>
</dbReference>
<feature type="domain" description="Mur ligase N-terminal catalytic" evidence="12">
    <location>
        <begin position="24"/>
        <end position="98"/>
    </location>
</feature>
<dbReference type="NCBIfam" id="TIGR01143">
    <property type="entry name" value="murF"/>
    <property type="match status" value="1"/>
</dbReference>
<evidence type="ECO:0000256" key="1">
    <source>
        <dbReference type="ARBA" id="ARBA00022490"/>
    </source>
</evidence>
<dbReference type="InterPro" id="IPR036615">
    <property type="entry name" value="Mur_ligase_C_dom_sf"/>
</dbReference>
<keyword evidence="6 10" id="KW-0133">Cell shape</keyword>
<keyword evidence="5 10" id="KW-0067">ATP-binding</keyword>
<comment type="caution">
    <text evidence="15">The sequence shown here is derived from an EMBL/GenBank/DDBJ whole genome shotgun (WGS) entry which is preliminary data.</text>
</comment>
<evidence type="ECO:0000256" key="3">
    <source>
        <dbReference type="ARBA" id="ARBA00022618"/>
    </source>
</evidence>
<dbReference type="Pfam" id="PF01225">
    <property type="entry name" value="Mur_ligase"/>
    <property type="match status" value="1"/>
</dbReference>
<gene>
    <name evidence="10" type="primary">murF</name>
    <name evidence="15" type="ORF">KCX74_04650</name>
</gene>
<dbReference type="InterPro" id="IPR013221">
    <property type="entry name" value="Mur_ligase_cen"/>
</dbReference>